<keyword evidence="7 8" id="KW-0472">Membrane</keyword>
<sequence>MEKYINKVQMFASKFGNISYVKAITDGVSAVIPAIIIGSIYTLLGNIQIKPYLDFIDSTGIKDYLSLPNNTTMGIVSILLTFTVAYSFAHSANQDGVSAGIISICSFVLLIPFEVLESGSKGIPIIWLGAQGMFMAMIVGVVVGKIFVVLKEKNIEIKMPENVPPATVRAFSAIIPGFIIITVFLLIAAVLKNTSFVTFPQMVSTLIQTPLSGIGNSVWAVALIWMLSNFVWFFGIHGIVVVSVVNPILISIDLDNLEQTSAGLEATRIIGKNFTNVYGGATGAGVIMGLIILMTFFAKSKQYRTLGKLSIIPDIFSIAEPAIFGTPIVLNLVLIIPFILIPTISIFAAFFLTKVGILPILNGVQLPWSIPVVLQGFLLGGWRVALYQVVLLVFSVIAYYPFFKVLDKKAYALEQGQTNGTTEAN</sequence>
<dbReference type="GeneID" id="78365032"/>
<dbReference type="GO" id="GO:0005886">
    <property type="term" value="C:plasma membrane"/>
    <property type="evidence" value="ECO:0007669"/>
    <property type="project" value="UniProtKB-SubCell"/>
</dbReference>
<dbReference type="GO" id="GO:0008982">
    <property type="term" value="F:protein-N(PI)-phosphohistidine-sugar phosphotransferase activity"/>
    <property type="evidence" value="ECO:0007669"/>
    <property type="project" value="UniProtKB-UniRule"/>
</dbReference>
<feature type="transmembrane region" description="Helical" evidence="9">
    <location>
        <begin position="328"/>
        <end position="352"/>
    </location>
</feature>
<dbReference type="OrthoDB" id="1550290at2"/>
<dbReference type="GO" id="GO:0009401">
    <property type="term" value="P:phosphoenolpyruvate-dependent sugar phosphotransferase system"/>
    <property type="evidence" value="ECO:0007669"/>
    <property type="project" value="InterPro"/>
</dbReference>
<proteinExistence type="predicted"/>
<evidence type="ECO:0000256" key="3">
    <source>
        <dbReference type="ARBA" id="ARBA00022475"/>
    </source>
</evidence>
<dbReference type="PANTHER" id="PTHR33989">
    <property type="match status" value="1"/>
</dbReference>
<protein>
    <recommendedName>
        <fullName evidence="8">Permease IIC component</fullName>
    </recommendedName>
</protein>
<comment type="caution">
    <text evidence="11">The sequence shown here is derived from an EMBL/GenBank/DDBJ whole genome shotgun (WGS) entry which is preliminary data.</text>
</comment>
<evidence type="ECO:0000256" key="5">
    <source>
        <dbReference type="ARBA" id="ARBA00022692"/>
    </source>
</evidence>
<name>R2RRN7_9ENTE</name>
<feature type="transmembrane region" description="Helical" evidence="9">
    <location>
        <begin position="96"/>
        <end position="113"/>
    </location>
</feature>
<comment type="function">
    <text evidence="8">The phosphoenolpyruvate-dependent sugar phosphotransferase system (PTS), a major carbohydrate active -transport system, catalyzes the phosphorylation of incoming sugar substrates concomitant with their translocation across the cell membrane.</text>
</comment>
<accession>R2RRN7</accession>
<feature type="domain" description="PTS EIIC type-3" evidence="10">
    <location>
        <begin position="1"/>
        <end position="402"/>
    </location>
</feature>
<feature type="transmembrane region" description="Helical" evidence="9">
    <location>
        <begin position="277"/>
        <end position="298"/>
    </location>
</feature>
<feature type="transmembrane region" description="Helical" evidence="9">
    <location>
        <begin position="372"/>
        <end position="400"/>
    </location>
</feature>
<dbReference type="Proteomes" id="UP000013777">
    <property type="component" value="Unassembled WGS sequence"/>
</dbReference>
<dbReference type="NCBIfam" id="TIGR00410">
    <property type="entry name" value="lacE"/>
    <property type="match status" value="1"/>
</dbReference>
<reference evidence="11 12" key="1">
    <citation type="submission" date="2013-02" db="EMBL/GenBank/DDBJ databases">
        <title>The Genome Sequence of Enterococcus asini ATCC_700915.</title>
        <authorList>
            <consortium name="The Broad Institute Genome Sequencing Platform"/>
            <consortium name="The Broad Institute Genome Sequencing Center for Infectious Disease"/>
            <person name="Earl A.M."/>
            <person name="Gilmore M.S."/>
            <person name="Lebreton F."/>
            <person name="Walker B."/>
            <person name="Young S.K."/>
            <person name="Zeng Q."/>
            <person name="Gargeya S."/>
            <person name="Fitzgerald M."/>
            <person name="Haas B."/>
            <person name="Abouelleil A."/>
            <person name="Alvarado L."/>
            <person name="Arachchi H.M."/>
            <person name="Berlin A.M."/>
            <person name="Chapman S.B."/>
            <person name="Dewar J."/>
            <person name="Goldberg J."/>
            <person name="Griggs A."/>
            <person name="Gujja S."/>
            <person name="Hansen M."/>
            <person name="Howarth C."/>
            <person name="Imamovic A."/>
            <person name="Larimer J."/>
            <person name="McCowan C."/>
            <person name="Murphy C."/>
            <person name="Neiman D."/>
            <person name="Pearson M."/>
            <person name="Priest M."/>
            <person name="Roberts A."/>
            <person name="Saif S."/>
            <person name="Shea T."/>
            <person name="Sisk P."/>
            <person name="Sykes S."/>
            <person name="Wortman J."/>
            <person name="Nusbaum C."/>
            <person name="Birren B."/>
        </authorList>
    </citation>
    <scope>NUCLEOTIDE SEQUENCE [LARGE SCALE GENOMIC DNA]</scope>
    <source>
        <strain evidence="11 12">ATCC 700915</strain>
    </source>
</reference>
<evidence type="ECO:0000256" key="4">
    <source>
        <dbReference type="ARBA" id="ARBA00022597"/>
    </source>
</evidence>
<evidence type="ECO:0000256" key="2">
    <source>
        <dbReference type="ARBA" id="ARBA00022448"/>
    </source>
</evidence>
<dbReference type="eggNOG" id="COG1455">
    <property type="taxonomic scope" value="Bacteria"/>
</dbReference>
<evidence type="ECO:0000256" key="9">
    <source>
        <dbReference type="SAM" id="Phobius"/>
    </source>
</evidence>
<gene>
    <name evidence="11" type="ORF">UAS_01743</name>
</gene>
<evidence type="ECO:0000259" key="10">
    <source>
        <dbReference type="PROSITE" id="PS51105"/>
    </source>
</evidence>
<dbReference type="PROSITE" id="PS51105">
    <property type="entry name" value="PTS_EIIC_TYPE_3"/>
    <property type="match status" value="1"/>
</dbReference>
<dbReference type="PIRSF" id="PIRSF006351">
    <property type="entry name" value="PTS_EIIC-Cellobiose"/>
    <property type="match status" value="1"/>
</dbReference>
<evidence type="ECO:0000313" key="11">
    <source>
        <dbReference type="EMBL" id="EOH86050.1"/>
    </source>
</evidence>
<evidence type="ECO:0000256" key="8">
    <source>
        <dbReference type="PIRNR" id="PIRNR006351"/>
    </source>
</evidence>
<evidence type="ECO:0000256" key="1">
    <source>
        <dbReference type="ARBA" id="ARBA00004651"/>
    </source>
</evidence>
<feature type="transmembrane region" description="Helical" evidence="9">
    <location>
        <begin position="71"/>
        <end position="89"/>
    </location>
</feature>
<comment type="subcellular location">
    <subcellularLocation>
        <location evidence="1">Cell membrane</location>
        <topology evidence="1">Multi-pass membrane protein</topology>
    </subcellularLocation>
</comment>
<feature type="transmembrane region" description="Helical" evidence="9">
    <location>
        <begin position="20"/>
        <end position="44"/>
    </location>
</feature>
<keyword evidence="5 9" id="KW-0812">Transmembrane</keyword>
<keyword evidence="3 8" id="KW-1003">Cell membrane</keyword>
<evidence type="ECO:0000256" key="7">
    <source>
        <dbReference type="ARBA" id="ARBA00023136"/>
    </source>
</evidence>
<dbReference type="PANTHER" id="PTHR33989:SF4">
    <property type="entry name" value="PTS SYSTEM N,N'-DIACETYLCHITOBIOSE-SPECIFIC EIIC COMPONENT"/>
    <property type="match status" value="1"/>
</dbReference>
<evidence type="ECO:0000256" key="6">
    <source>
        <dbReference type="ARBA" id="ARBA00022989"/>
    </source>
</evidence>
<keyword evidence="4 8" id="KW-0762">Sugar transport</keyword>
<dbReference type="InterPro" id="IPR051088">
    <property type="entry name" value="PTS_Sugar-EIIC/EIIB"/>
</dbReference>
<dbReference type="RefSeq" id="WP_010754373.1">
    <property type="nucleotide sequence ID" value="NZ_ASVU01000001.1"/>
</dbReference>
<keyword evidence="12" id="KW-1185">Reference proteome</keyword>
<dbReference type="HOGENOM" id="CLU_029688_1_0_9"/>
<feature type="transmembrane region" description="Helical" evidence="9">
    <location>
        <begin position="231"/>
        <end position="252"/>
    </location>
</feature>
<organism evidence="11 12">
    <name type="scientific">Enterococcus asini ATCC 700915</name>
    <dbReference type="NCBI Taxonomy" id="1158606"/>
    <lineage>
        <taxon>Bacteria</taxon>
        <taxon>Bacillati</taxon>
        <taxon>Bacillota</taxon>
        <taxon>Bacilli</taxon>
        <taxon>Lactobacillales</taxon>
        <taxon>Enterococcaceae</taxon>
        <taxon>Enterococcus</taxon>
    </lineage>
</organism>
<dbReference type="PATRIC" id="fig|1158606.3.peg.1695"/>
<dbReference type="InterPro" id="IPR003352">
    <property type="entry name" value="PTS_EIIC"/>
</dbReference>
<dbReference type="InterPro" id="IPR004796">
    <property type="entry name" value="PTS_IIC_cello"/>
</dbReference>
<feature type="transmembrane region" description="Helical" evidence="9">
    <location>
        <begin position="170"/>
        <end position="191"/>
    </location>
</feature>
<dbReference type="AlphaFoldDB" id="R2RRN7"/>
<dbReference type="GO" id="GO:1901264">
    <property type="term" value="P:carbohydrate derivative transport"/>
    <property type="evidence" value="ECO:0007669"/>
    <property type="project" value="TreeGrafter"/>
</dbReference>
<evidence type="ECO:0000313" key="12">
    <source>
        <dbReference type="Proteomes" id="UP000013777"/>
    </source>
</evidence>
<keyword evidence="6 9" id="KW-1133">Transmembrane helix</keyword>
<keyword evidence="2 8" id="KW-0813">Transport</keyword>
<dbReference type="InterPro" id="IPR004501">
    <property type="entry name" value="PTS_EIIC_3"/>
</dbReference>
<dbReference type="EMBL" id="AJAP01000016">
    <property type="protein sequence ID" value="EOH86050.1"/>
    <property type="molecule type" value="Genomic_DNA"/>
</dbReference>
<dbReference type="STRING" id="57732.RU94_GL002008"/>
<dbReference type="Pfam" id="PF02378">
    <property type="entry name" value="PTS_EIIC"/>
    <property type="match status" value="1"/>
</dbReference>
<feature type="transmembrane region" description="Helical" evidence="9">
    <location>
        <begin position="125"/>
        <end position="150"/>
    </location>
</feature>